<dbReference type="AlphaFoldDB" id="A0A4Y3QHY7"/>
<gene>
    <name evidence="2" type="ORF">MTE01_04740</name>
</gene>
<dbReference type="Proteomes" id="UP000319525">
    <property type="component" value="Unassembled WGS sequence"/>
</dbReference>
<dbReference type="EMBL" id="BJML01000001">
    <property type="protein sequence ID" value="GEB44529.1"/>
    <property type="molecule type" value="Genomic_DNA"/>
</dbReference>
<proteinExistence type="predicted"/>
<evidence type="ECO:0000256" key="1">
    <source>
        <dbReference type="SAM" id="MobiDB-lite"/>
    </source>
</evidence>
<dbReference type="Gene3D" id="3.30.530.20">
    <property type="match status" value="1"/>
</dbReference>
<dbReference type="CDD" id="cd07812">
    <property type="entry name" value="SRPBCC"/>
    <property type="match status" value="1"/>
</dbReference>
<organism evidence="2 3">
    <name type="scientific">Microbacterium testaceum</name>
    <name type="common">Aureobacterium testaceum</name>
    <name type="synonym">Brevibacterium testaceum</name>
    <dbReference type="NCBI Taxonomy" id="2033"/>
    <lineage>
        <taxon>Bacteria</taxon>
        <taxon>Bacillati</taxon>
        <taxon>Actinomycetota</taxon>
        <taxon>Actinomycetes</taxon>
        <taxon>Micrococcales</taxon>
        <taxon>Microbacteriaceae</taxon>
        <taxon>Microbacterium</taxon>
    </lineage>
</organism>
<dbReference type="SUPFAM" id="SSF55961">
    <property type="entry name" value="Bet v1-like"/>
    <property type="match status" value="1"/>
</dbReference>
<sequence>MGGVDGVRLVSVPHPDREEERAMARNVRLMHCTPDDVFRVLANGWLYPLWVVGTSRMRDVDESWPAEGATLHHSFGSWPAVIDDTTVMREWDPPRRAVLEPHGGPIGVARVAIDVKARGDRCVVRIQEEPVTGPTRLLPDTVFDAITRYRNAETLHRLAYLAEGGAPGTTGGSSALGHESTAEKEPIDR</sequence>
<evidence type="ECO:0000313" key="2">
    <source>
        <dbReference type="EMBL" id="GEB44529.1"/>
    </source>
</evidence>
<feature type="compositionally biased region" description="Basic and acidic residues" evidence="1">
    <location>
        <begin position="180"/>
        <end position="189"/>
    </location>
</feature>
<evidence type="ECO:0000313" key="3">
    <source>
        <dbReference type="Proteomes" id="UP000319525"/>
    </source>
</evidence>
<comment type="caution">
    <text evidence="2">The sequence shown here is derived from an EMBL/GenBank/DDBJ whole genome shotgun (WGS) entry which is preliminary data.</text>
</comment>
<protein>
    <recommendedName>
        <fullName evidence="4">Polyketide cyclase</fullName>
    </recommendedName>
</protein>
<dbReference type="InterPro" id="IPR023393">
    <property type="entry name" value="START-like_dom_sf"/>
</dbReference>
<reference evidence="2 3" key="1">
    <citation type="submission" date="2019-06" db="EMBL/GenBank/DDBJ databases">
        <title>Whole genome shotgun sequence of Microbacterium testaceum NBRC 12675.</title>
        <authorList>
            <person name="Hosoyama A."/>
            <person name="Uohara A."/>
            <person name="Ohji S."/>
            <person name="Ichikawa N."/>
        </authorList>
    </citation>
    <scope>NUCLEOTIDE SEQUENCE [LARGE SCALE GENOMIC DNA]</scope>
    <source>
        <strain evidence="2 3">NBRC 12675</strain>
    </source>
</reference>
<name>A0A4Y3QHY7_MICTE</name>
<feature type="region of interest" description="Disordered" evidence="1">
    <location>
        <begin position="166"/>
        <end position="189"/>
    </location>
</feature>
<accession>A0A4Y3QHY7</accession>
<evidence type="ECO:0008006" key="4">
    <source>
        <dbReference type="Google" id="ProtNLM"/>
    </source>
</evidence>